<dbReference type="EMBL" id="CP080598">
    <property type="protein sequence ID" value="QYX33467.1"/>
    <property type="molecule type" value="Genomic_DNA"/>
</dbReference>
<evidence type="ECO:0008006" key="3">
    <source>
        <dbReference type="Google" id="ProtNLM"/>
    </source>
</evidence>
<accession>A0ABX8X439</accession>
<evidence type="ECO:0000313" key="2">
    <source>
        <dbReference type="Proteomes" id="UP000826540"/>
    </source>
</evidence>
<sequence>MPNLTLSDQQLIELVKQLPSEKQAELCEYLLLNKWGGLDKFTKDGEHHLRLAAWKRGKNWDGMDEEERSDFIDDIVHEDRLCCQ</sequence>
<keyword evidence="2" id="KW-1185">Reference proteome</keyword>
<organism evidence="1 2">
    <name type="scientific">Sphaerospermopsis torques-reginae ITEP-024</name>
    <dbReference type="NCBI Taxonomy" id="984208"/>
    <lineage>
        <taxon>Bacteria</taxon>
        <taxon>Bacillati</taxon>
        <taxon>Cyanobacteriota</taxon>
        <taxon>Cyanophyceae</taxon>
        <taxon>Nostocales</taxon>
        <taxon>Aphanizomenonaceae</taxon>
        <taxon>Sphaerospermopsis</taxon>
        <taxon>Sphaerospermopsis torques-reginae</taxon>
    </lineage>
</organism>
<proteinExistence type="predicted"/>
<gene>
    <name evidence="1" type="ORF">K2F26_09205</name>
</gene>
<protein>
    <recommendedName>
        <fullName evidence="3">DUF2281 domain-containing protein</fullName>
    </recommendedName>
</protein>
<evidence type="ECO:0000313" key="1">
    <source>
        <dbReference type="EMBL" id="QYX33467.1"/>
    </source>
</evidence>
<name>A0ABX8X439_9CYAN</name>
<reference evidence="1 2" key="1">
    <citation type="journal article" date="2022" name="J. Am. Chem. Soc.">
        <title>Biosynthesis of Guanitoxin Enables Global Environmental Detection in Freshwater Cyanobacteria.</title>
        <authorList>
            <person name="Lima S.T."/>
            <person name="Fallon T.R."/>
            <person name="Cordoza J.L."/>
            <person name="Chekan J.R."/>
            <person name="Delbaje E."/>
            <person name="Hopiavuori A.R."/>
            <person name="Alvarenga D.O."/>
            <person name="Wood S.M."/>
            <person name="Luhavaya H."/>
            <person name="Baumgartner J.T."/>
            <person name="Dorr F.A."/>
            <person name="Etchegaray A."/>
            <person name="Pinto E."/>
            <person name="McKinnie S.M.K."/>
            <person name="Fiore M.F."/>
            <person name="Moore B.S."/>
        </authorList>
    </citation>
    <scope>NUCLEOTIDE SEQUENCE [LARGE SCALE GENOMIC DNA]</scope>
    <source>
        <strain evidence="1 2">ITEP-024</strain>
    </source>
</reference>
<dbReference type="Proteomes" id="UP000826540">
    <property type="component" value="Chromosome"/>
</dbReference>
<dbReference type="RefSeq" id="WP_220611217.1">
    <property type="nucleotide sequence ID" value="NZ_CP080598.1"/>
</dbReference>